<feature type="chain" id="PRO_5045266229" description="Surface layer protein A domain-containing protein" evidence="1">
    <location>
        <begin position="26"/>
        <end position="152"/>
    </location>
</feature>
<evidence type="ECO:0000313" key="2">
    <source>
        <dbReference type="EMBL" id="QYN53285.1"/>
    </source>
</evidence>
<organism evidence="2 3">
    <name type="scientific">Lactobacillus panisapium</name>
    <dbReference type="NCBI Taxonomy" id="2012495"/>
    <lineage>
        <taxon>Bacteria</taxon>
        <taxon>Bacillati</taxon>
        <taxon>Bacillota</taxon>
        <taxon>Bacilli</taxon>
        <taxon>Lactobacillales</taxon>
        <taxon>Lactobacillaceae</taxon>
        <taxon>Lactobacillus</taxon>
    </lineage>
</organism>
<gene>
    <name evidence="2" type="ORF">GYM71_07590</name>
</gene>
<protein>
    <recommendedName>
        <fullName evidence="4">Surface layer protein A domain-containing protein</fullName>
    </recommendedName>
</protein>
<dbReference type="EMBL" id="CP048268">
    <property type="protein sequence ID" value="QYN53285.1"/>
    <property type="molecule type" value="Genomic_DNA"/>
</dbReference>
<name>A0ABX8WAD0_9LACO</name>
<sequence>MKKRFLFSSLAGVMLVAGSSGLVLADVEESNDNSDFDTSDLLRNNHSDSTWDFNLPRWNQVAKTNSRLKTDKSRSYAKATAIGKGNIIVWTERANGGDINTGSYTLKQGQSVKIYNRAYEMYGRTNILLGVKTAGYEAVQVHSSGKWSPDSI</sequence>
<feature type="signal peptide" evidence="1">
    <location>
        <begin position="1"/>
        <end position="25"/>
    </location>
</feature>
<dbReference type="RefSeq" id="WP_220220025.1">
    <property type="nucleotide sequence ID" value="NZ_CP048268.1"/>
</dbReference>
<proteinExistence type="predicted"/>
<evidence type="ECO:0008006" key="4">
    <source>
        <dbReference type="Google" id="ProtNLM"/>
    </source>
</evidence>
<keyword evidence="1" id="KW-0732">Signal</keyword>
<dbReference type="Proteomes" id="UP000826550">
    <property type="component" value="Chromosome"/>
</dbReference>
<keyword evidence="3" id="KW-1185">Reference proteome</keyword>
<evidence type="ECO:0000256" key="1">
    <source>
        <dbReference type="SAM" id="SignalP"/>
    </source>
</evidence>
<reference evidence="2 3" key="1">
    <citation type="submission" date="2020-01" db="EMBL/GenBank/DDBJ databases">
        <title>Vast differences in strain-level diversity in the gut microbiota of two closely related honey bee species.</title>
        <authorList>
            <person name="Ellegaard K.M."/>
            <person name="Suenami S."/>
            <person name="Miyazaki R."/>
            <person name="Engel P."/>
        </authorList>
    </citation>
    <scope>NUCLEOTIDE SEQUENCE [LARGE SCALE GENOMIC DNA]</scope>
    <source>
        <strain evidence="2 3">ESL0416</strain>
    </source>
</reference>
<accession>A0ABX8WAD0</accession>
<evidence type="ECO:0000313" key="3">
    <source>
        <dbReference type="Proteomes" id="UP000826550"/>
    </source>
</evidence>